<feature type="transmembrane region" description="Helical" evidence="6">
    <location>
        <begin position="77"/>
        <end position="95"/>
    </location>
</feature>
<evidence type="ECO:0000256" key="5">
    <source>
        <dbReference type="ARBA" id="ARBA00023136"/>
    </source>
</evidence>
<accession>A0A506UL23</accession>
<evidence type="ECO:0000313" key="8">
    <source>
        <dbReference type="Proteomes" id="UP000315037"/>
    </source>
</evidence>
<proteinExistence type="predicted"/>
<organism evidence="7 8">
    <name type="scientific">Oecophyllibacter saccharovorans</name>
    <dbReference type="NCBI Taxonomy" id="2558360"/>
    <lineage>
        <taxon>Bacteria</taxon>
        <taxon>Pseudomonadati</taxon>
        <taxon>Pseudomonadota</taxon>
        <taxon>Alphaproteobacteria</taxon>
        <taxon>Acetobacterales</taxon>
        <taxon>Acetobacteraceae</taxon>
        <taxon>Oecophyllibacter</taxon>
    </lineage>
</organism>
<reference evidence="7 8" key="1">
    <citation type="submission" date="2019-03" db="EMBL/GenBank/DDBJ databases">
        <title>The complete genome sequence of Neokomagataea sp. Jb2 NBRC113641.</title>
        <authorList>
            <person name="Chua K.-O."/>
            <person name="Chan K.-G."/>
            <person name="See-Too W.-S."/>
        </authorList>
    </citation>
    <scope>NUCLEOTIDE SEQUENCE [LARGE SCALE GENOMIC DNA]</scope>
    <source>
        <strain evidence="7 8">Jb2</strain>
    </source>
</reference>
<evidence type="ECO:0000256" key="6">
    <source>
        <dbReference type="SAM" id="Phobius"/>
    </source>
</evidence>
<evidence type="ECO:0000256" key="1">
    <source>
        <dbReference type="ARBA" id="ARBA00004651"/>
    </source>
</evidence>
<comment type="caution">
    <text evidence="7">The sequence shown here is derived from an EMBL/GenBank/DDBJ whole genome shotgun (WGS) entry which is preliminary data.</text>
</comment>
<keyword evidence="2" id="KW-1003">Cell membrane</keyword>
<evidence type="ECO:0000256" key="4">
    <source>
        <dbReference type="ARBA" id="ARBA00022989"/>
    </source>
</evidence>
<feature type="transmembrane region" description="Helical" evidence="6">
    <location>
        <begin position="43"/>
        <end position="70"/>
    </location>
</feature>
<evidence type="ECO:0000256" key="2">
    <source>
        <dbReference type="ARBA" id="ARBA00022475"/>
    </source>
</evidence>
<dbReference type="PANTHER" id="PTHR30086">
    <property type="entry name" value="ARGININE EXPORTER PROTEIN ARGO"/>
    <property type="match status" value="1"/>
</dbReference>
<dbReference type="EMBL" id="SORZ01000002">
    <property type="protein sequence ID" value="TPW33942.1"/>
    <property type="molecule type" value="Genomic_DNA"/>
</dbReference>
<keyword evidence="5 6" id="KW-0472">Membrane</keyword>
<keyword evidence="3 6" id="KW-0812">Transmembrane</keyword>
<dbReference type="InterPro" id="IPR001123">
    <property type="entry name" value="LeuE-type"/>
</dbReference>
<evidence type="ECO:0000256" key="3">
    <source>
        <dbReference type="ARBA" id="ARBA00022692"/>
    </source>
</evidence>
<keyword evidence="4 6" id="KW-1133">Transmembrane helix</keyword>
<name>A0A506UL23_9PROT</name>
<protein>
    <submittedName>
        <fullName evidence="7">LysE family translocator</fullName>
    </submittedName>
</protein>
<feature type="transmembrane region" description="Helical" evidence="6">
    <location>
        <begin position="213"/>
        <end position="234"/>
    </location>
</feature>
<keyword evidence="8" id="KW-1185">Reference proteome</keyword>
<dbReference type="PANTHER" id="PTHR30086:SF20">
    <property type="entry name" value="ARGININE EXPORTER PROTEIN ARGO-RELATED"/>
    <property type="match status" value="1"/>
</dbReference>
<dbReference type="RefSeq" id="WP_165600641.1">
    <property type="nucleotide sequence ID" value="NZ_SORZ01000002.1"/>
</dbReference>
<gene>
    <name evidence="7" type="ORF">E3202_04980</name>
</gene>
<comment type="subcellular location">
    <subcellularLocation>
        <location evidence="1">Cell membrane</location>
        <topology evidence="1">Multi-pass membrane protein</topology>
    </subcellularLocation>
</comment>
<dbReference type="AlphaFoldDB" id="A0A506UL23"/>
<dbReference type="Pfam" id="PF01810">
    <property type="entry name" value="LysE"/>
    <property type="match status" value="1"/>
</dbReference>
<sequence>MMSPVTTSLLNFTLASTMFTISPGVGAALVLRSAIRGGHALGMGAVCGIVLSQLLWGIWASLGLCALLAVSPTAYTILKWAGALYLAWLGLQMIFRPNDALEGEALALAEPEARMASAQGHDSDRRRLAWKNRLRTFWQGVRRGLTTDQLSPETGVFVVSFFPQFIPHGSNVVEFTMLLTLILMVEALIFLGALVFLTVPLGHLLARPAIGRWIDRVTGVMFLYFAFSLAMATAPH</sequence>
<feature type="transmembrane region" description="Helical" evidence="6">
    <location>
        <begin position="177"/>
        <end position="201"/>
    </location>
</feature>
<dbReference type="Proteomes" id="UP000315037">
    <property type="component" value="Unassembled WGS sequence"/>
</dbReference>
<dbReference type="GO" id="GO:0015171">
    <property type="term" value="F:amino acid transmembrane transporter activity"/>
    <property type="evidence" value="ECO:0007669"/>
    <property type="project" value="TreeGrafter"/>
</dbReference>
<dbReference type="GO" id="GO:0005886">
    <property type="term" value="C:plasma membrane"/>
    <property type="evidence" value="ECO:0007669"/>
    <property type="project" value="UniProtKB-SubCell"/>
</dbReference>
<evidence type="ECO:0000313" key="7">
    <source>
        <dbReference type="EMBL" id="TPW33942.1"/>
    </source>
</evidence>